<name>A0A0E9QGZ8_ANGAN</name>
<accession>A0A0E9QGZ8</accession>
<proteinExistence type="predicted"/>
<reference evidence="1" key="2">
    <citation type="journal article" date="2015" name="Fish Shellfish Immunol.">
        <title>Early steps in the European eel (Anguilla anguilla)-Vibrio vulnificus interaction in the gills: Role of the RtxA13 toxin.</title>
        <authorList>
            <person name="Callol A."/>
            <person name="Pajuelo D."/>
            <person name="Ebbesson L."/>
            <person name="Teles M."/>
            <person name="MacKenzie S."/>
            <person name="Amaro C."/>
        </authorList>
    </citation>
    <scope>NUCLEOTIDE SEQUENCE</scope>
</reference>
<evidence type="ECO:0000313" key="1">
    <source>
        <dbReference type="EMBL" id="JAH15378.1"/>
    </source>
</evidence>
<dbReference type="EMBL" id="GBXM01093199">
    <property type="protein sequence ID" value="JAH15378.1"/>
    <property type="molecule type" value="Transcribed_RNA"/>
</dbReference>
<organism evidence="1">
    <name type="scientific">Anguilla anguilla</name>
    <name type="common">European freshwater eel</name>
    <name type="synonym">Muraena anguilla</name>
    <dbReference type="NCBI Taxonomy" id="7936"/>
    <lineage>
        <taxon>Eukaryota</taxon>
        <taxon>Metazoa</taxon>
        <taxon>Chordata</taxon>
        <taxon>Craniata</taxon>
        <taxon>Vertebrata</taxon>
        <taxon>Euteleostomi</taxon>
        <taxon>Actinopterygii</taxon>
        <taxon>Neopterygii</taxon>
        <taxon>Teleostei</taxon>
        <taxon>Anguilliformes</taxon>
        <taxon>Anguillidae</taxon>
        <taxon>Anguilla</taxon>
    </lineage>
</organism>
<protein>
    <submittedName>
        <fullName evidence="1">Uncharacterized protein</fullName>
    </submittedName>
</protein>
<sequence>MNQHYFRTKDNLQRTRMIKEGNELQFNNNVVLKELLHRPTYILLPLLISNKEKHKGQMVFIQIYITHLTL</sequence>
<dbReference type="AlphaFoldDB" id="A0A0E9QGZ8"/>
<reference evidence="1" key="1">
    <citation type="submission" date="2014-11" db="EMBL/GenBank/DDBJ databases">
        <authorList>
            <person name="Amaro Gonzalez C."/>
        </authorList>
    </citation>
    <scope>NUCLEOTIDE SEQUENCE</scope>
</reference>